<dbReference type="AlphaFoldDB" id="A0A2T0M7K7"/>
<comment type="caution">
    <text evidence="3">The sequence shown here is derived from an EMBL/GenBank/DDBJ whole genome shotgun (WGS) entry which is preliminary data.</text>
</comment>
<gene>
    <name evidence="3" type="ORF">B0I32_12748</name>
</gene>
<feature type="transmembrane region" description="Helical" evidence="2">
    <location>
        <begin position="55"/>
        <end position="80"/>
    </location>
</feature>
<evidence type="ECO:0000313" key="4">
    <source>
        <dbReference type="Proteomes" id="UP000238312"/>
    </source>
</evidence>
<keyword evidence="4" id="KW-1185">Reference proteome</keyword>
<evidence type="ECO:0000256" key="1">
    <source>
        <dbReference type="SAM" id="MobiDB-lite"/>
    </source>
</evidence>
<feature type="transmembrane region" description="Helical" evidence="2">
    <location>
        <begin position="119"/>
        <end position="138"/>
    </location>
</feature>
<feature type="compositionally biased region" description="Low complexity" evidence="1">
    <location>
        <begin position="16"/>
        <end position="29"/>
    </location>
</feature>
<dbReference type="RefSeq" id="WP_146178562.1">
    <property type="nucleotide sequence ID" value="NZ_JBFAIB010000018.1"/>
</dbReference>
<organism evidence="3 4">
    <name type="scientific">Nonomuraea fuscirosea</name>
    <dbReference type="NCBI Taxonomy" id="1291556"/>
    <lineage>
        <taxon>Bacteria</taxon>
        <taxon>Bacillati</taxon>
        <taxon>Actinomycetota</taxon>
        <taxon>Actinomycetes</taxon>
        <taxon>Streptosporangiales</taxon>
        <taxon>Streptosporangiaceae</taxon>
        <taxon>Nonomuraea</taxon>
    </lineage>
</organism>
<evidence type="ECO:0008006" key="5">
    <source>
        <dbReference type="Google" id="ProtNLM"/>
    </source>
</evidence>
<name>A0A2T0M7K7_9ACTN</name>
<dbReference type="OrthoDB" id="5192539at2"/>
<dbReference type="EMBL" id="PVNG01000027">
    <property type="protein sequence ID" value="PRX53459.1"/>
    <property type="molecule type" value="Genomic_DNA"/>
</dbReference>
<keyword evidence="2" id="KW-0472">Membrane</keyword>
<accession>A0A2T0M7K7</accession>
<feature type="region of interest" description="Disordered" evidence="1">
    <location>
        <begin position="1"/>
        <end position="44"/>
    </location>
</feature>
<reference evidence="3 4" key="1">
    <citation type="submission" date="2018-03" db="EMBL/GenBank/DDBJ databases">
        <title>Genomic Encyclopedia of Type Strains, Phase III (KMG-III): the genomes of soil and plant-associated and newly described type strains.</title>
        <authorList>
            <person name="Whitman W."/>
        </authorList>
    </citation>
    <scope>NUCLEOTIDE SEQUENCE [LARGE SCALE GENOMIC DNA]</scope>
    <source>
        <strain evidence="3 4">CGMCC 4.7104</strain>
    </source>
</reference>
<sequence>MTDTPQPPHSGDRLVASSAPPRSQAQAQPRPEPRPHRPARPGGPVLTVWQRVVGALVYLVRLASRVAALALVLHAVFTVFSANPANVWYRFVETLAATLSLGLANLFRFADPHLTTIVNYGLAAVVWLIIGSALASLIRRAAP</sequence>
<feature type="transmembrane region" description="Helical" evidence="2">
    <location>
        <begin position="87"/>
        <end position="107"/>
    </location>
</feature>
<protein>
    <recommendedName>
        <fullName evidence="5">YGGT family protein</fullName>
    </recommendedName>
</protein>
<dbReference type="Proteomes" id="UP000238312">
    <property type="component" value="Unassembled WGS sequence"/>
</dbReference>
<keyword evidence="2" id="KW-0812">Transmembrane</keyword>
<keyword evidence="2" id="KW-1133">Transmembrane helix</keyword>
<evidence type="ECO:0000256" key="2">
    <source>
        <dbReference type="SAM" id="Phobius"/>
    </source>
</evidence>
<evidence type="ECO:0000313" key="3">
    <source>
        <dbReference type="EMBL" id="PRX53459.1"/>
    </source>
</evidence>
<proteinExistence type="predicted"/>